<evidence type="ECO:0000256" key="7">
    <source>
        <dbReference type="ARBA" id="ARBA00023180"/>
    </source>
</evidence>
<feature type="transmembrane region" description="Helical" evidence="9">
    <location>
        <begin position="363"/>
        <end position="389"/>
    </location>
</feature>
<evidence type="ECO:0000256" key="3">
    <source>
        <dbReference type="ARBA" id="ARBA00022692"/>
    </source>
</evidence>
<feature type="transmembrane region" description="Helical" evidence="9">
    <location>
        <begin position="968"/>
        <end position="993"/>
    </location>
</feature>
<comment type="subcellular location">
    <subcellularLocation>
        <location evidence="1">Membrane</location>
        <topology evidence="1">Multi-pass membrane protein</topology>
    </subcellularLocation>
</comment>
<evidence type="ECO:0000313" key="11">
    <source>
        <dbReference type="EMBL" id="KAK7482651.1"/>
    </source>
</evidence>
<feature type="transmembrane region" description="Helical" evidence="9">
    <location>
        <begin position="637"/>
        <end position="658"/>
    </location>
</feature>
<feature type="transmembrane region" description="Helical" evidence="9">
    <location>
        <begin position="1039"/>
        <end position="1066"/>
    </location>
</feature>
<dbReference type="Pfam" id="PF12349">
    <property type="entry name" value="Sterol-sensing"/>
    <property type="match status" value="1"/>
</dbReference>
<dbReference type="InterPro" id="IPR004766">
    <property type="entry name" value="TM_rcpt_patched"/>
</dbReference>
<comment type="caution">
    <text evidence="11">The sequence shown here is derived from an EMBL/GenBank/DDBJ whole genome shotgun (WGS) entry which is preliminary data.</text>
</comment>
<feature type="compositionally biased region" description="Gly residues" evidence="8">
    <location>
        <begin position="1145"/>
        <end position="1157"/>
    </location>
</feature>
<feature type="compositionally biased region" description="Low complexity" evidence="8">
    <location>
        <begin position="1158"/>
        <end position="1179"/>
    </location>
</feature>
<evidence type="ECO:0000256" key="8">
    <source>
        <dbReference type="SAM" id="MobiDB-lite"/>
    </source>
</evidence>
<accession>A0ABD0K6R0</accession>
<feature type="transmembrane region" description="Helical" evidence="9">
    <location>
        <begin position="1014"/>
        <end position="1033"/>
    </location>
</feature>
<reference evidence="11 12" key="1">
    <citation type="journal article" date="2023" name="Sci. Data">
        <title>Genome assembly of the Korean intertidal mud-creeper Batillaria attramentaria.</title>
        <authorList>
            <person name="Patra A.K."/>
            <person name="Ho P.T."/>
            <person name="Jun S."/>
            <person name="Lee S.J."/>
            <person name="Kim Y."/>
            <person name="Won Y.J."/>
        </authorList>
    </citation>
    <scope>NUCLEOTIDE SEQUENCE [LARGE SCALE GENOMIC DNA]</scope>
    <source>
        <strain evidence="11">Wonlab-2016</strain>
    </source>
</reference>
<dbReference type="NCBIfam" id="TIGR00918">
    <property type="entry name" value="2A060602"/>
    <property type="match status" value="1"/>
</dbReference>
<keyword evidence="5 9" id="KW-0472">Membrane</keyword>
<proteinExistence type="inferred from homology"/>
<dbReference type="Proteomes" id="UP001519460">
    <property type="component" value="Unassembled WGS sequence"/>
</dbReference>
<evidence type="ECO:0000256" key="4">
    <source>
        <dbReference type="ARBA" id="ARBA00022989"/>
    </source>
</evidence>
<keyword evidence="3 9" id="KW-0812">Transmembrane</keyword>
<feature type="region of interest" description="Disordered" evidence="8">
    <location>
        <begin position="1143"/>
        <end position="1183"/>
    </location>
</feature>
<dbReference type="PANTHER" id="PTHR46022:SF1">
    <property type="entry name" value="PROTEIN PATCHED"/>
    <property type="match status" value="1"/>
</dbReference>
<feature type="compositionally biased region" description="Polar residues" evidence="8">
    <location>
        <begin position="1243"/>
        <end position="1253"/>
    </location>
</feature>
<feature type="region of interest" description="Disordered" evidence="8">
    <location>
        <begin position="1073"/>
        <end position="1126"/>
    </location>
</feature>
<sequence length="1253" mass="137643">MLNPSDCSALVFACVSEGGRLGKELEYTRKVLGEGSGTTYELLIQTPKNTKNLLNMDSVKLHFNSVYEATQVQVEIDGITWKFRDICYAANFPILEQDLFDHILDGLLPCVIITPIDCFWEGSLLLGPDYPVSTGGVGGIPEHLTWANLNPSQIVESLVNSEQTQDLGLQLGDIMNMSGIGTAYQEKPCLDPYDAECPDTAPNKHSKQLPDLGAMFTNGCSGFSTKYMNWPEDLLFGGVMKNKTGHISRVEAYQSVLQLMGEQELFEYYTDHRKTSGTNWNLDSAREVLEAWQRKFVNVVNNLGNSTTRDNVYAFSYTSLMDIMQDFSSISVSRVVIGYILMFIYACISLMRWSDAVRSQSGVGMAGVLLVSLSVAAGLGMCSVLGISFNASTTQIIPFLALGLGVDDMFLIAHTYSETSKHVPYSDLSGEVLKRTGVTVLLTSVTNMLAFFTAAIIPIPALRAFSLQAGILVLFNMGSVLIVFPSIVSLDLVRREDNRIDVLCCFQSAGPANQVLELQPQSREAIIESQHDHSPPPSYSPPPAYSTVPLHQTVTHTSADGTGAVTTLAPTEAMFVRRNRETSLSGCPSTTSSQQCLTPDDGLTCGEHCAHAQKECMTLSLTCLAVRLYTFLLEHTFVKVTVVVSFLVLLMVGAWGVAQVRDGLDLTDIVPRDTPEFSFLEAQTQYFGFYSIYAVSKDGFDYPNNQKLLYDYHAAFQGVDHIIKKQDGSLPTFWLIIFRQWLQDLQRAFDRDVASGSITEKGWNYTAASDEGILAYKLLSQTGDADKPVDRNQVMKVRLVNSEGIINPSAFYNYLSAWFSNDAMAYSASMANLHPQPSYWIHIPYDNDFDVLKSQPLVYAQIPFFLTNLTTTEEIISTVKAVRSVCDDFVARGLPNYPSGVPFTFWEQYINLRFFLLLALLCVLTTTFLVLTITLMNPWLAAVLVVVLAMILVELFGFMGLVGIKLSAAPAVILIMTVGIGVEFTLHVAVGFITAIGNRNRRVLMATEHTFAPVVHGATSTFLGIIMLVSTEFDFIVKYFFNVLAALVVLGVLNGLILLPVLLSFLGPRGEVMPKDNPDRLSTPTPEPSPRLRDRDRERSSRSRRVYPRMNSDISLSTITEEPTQYSSHEIIVQPEVVVETTTVPGGGTTGGGGGTGTFTIGDGDNKDNVSNSSSSEGSRNTFPAAHFQVPSASGSQPTHVTRVKATATVKVEVHTPIPGAVNQEHSYKSKRRKLRQLKEQESQGSAASDSEC</sequence>
<dbReference type="InterPro" id="IPR053958">
    <property type="entry name" value="HMGCR/SNAP/NPC1-like_SSD"/>
</dbReference>
<feature type="compositionally biased region" description="Basic and acidic residues" evidence="8">
    <location>
        <begin position="1090"/>
        <end position="1101"/>
    </location>
</feature>
<feature type="transmembrane region" description="Helical" evidence="9">
    <location>
        <begin position="331"/>
        <end position="351"/>
    </location>
</feature>
<comment type="similarity">
    <text evidence="2">Belongs to the patched family.</text>
</comment>
<feature type="transmembrane region" description="Helical" evidence="9">
    <location>
        <begin position="437"/>
        <end position="459"/>
    </location>
</feature>
<feature type="transmembrane region" description="Helical" evidence="9">
    <location>
        <begin position="465"/>
        <end position="490"/>
    </location>
</feature>
<evidence type="ECO:0000256" key="2">
    <source>
        <dbReference type="ARBA" id="ARBA00005585"/>
    </source>
</evidence>
<feature type="transmembrane region" description="Helical" evidence="9">
    <location>
        <begin position="395"/>
        <end position="416"/>
    </location>
</feature>
<evidence type="ECO:0000256" key="1">
    <source>
        <dbReference type="ARBA" id="ARBA00004141"/>
    </source>
</evidence>
<keyword evidence="4 9" id="KW-1133">Transmembrane helix</keyword>
<dbReference type="PROSITE" id="PS50156">
    <property type="entry name" value="SSD"/>
    <property type="match status" value="1"/>
</dbReference>
<dbReference type="Gene3D" id="1.20.1640.10">
    <property type="entry name" value="Multidrug efflux transporter AcrB transmembrane domain"/>
    <property type="match status" value="2"/>
</dbReference>
<feature type="domain" description="SSD" evidence="10">
    <location>
        <begin position="331"/>
        <end position="490"/>
    </location>
</feature>
<feature type="region of interest" description="Disordered" evidence="8">
    <location>
        <begin position="1215"/>
        <end position="1253"/>
    </location>
</feature>
<dbReference type="InterPro" id="IPR000731">
    <property type="entry name" value="SSD"/>
</dbReference>
<evidence type="ECO:0000313" key="12">
    <source>
        <dbReference type="Proteomes" id="UP001519460"/>
    </source>
</evidence>
<protein>
    <recommendedName>
        <fullName evidence="10">SSD domain-containing protein</fullName>
    </recommendedName>
</protein>
<name>A0ABD0K6R0_9CAEN</name>
<keyword evidence="7" id="KW-0325">Glycoprotein</keyword>
<feature type="transmembrane region" description="Helical" evidence="9">
    <location>
        <begin position="912"/>
        <end position="932"/>
    </location>
</feature>
<dbReference type="PANTHER" id="PTHR46022">
    <property type="entry name" value="PROTEIN PATCHED"/>
    <property type="match status" value="1"/>
</dbReference>
<dbReference type="SUPFAM" id="SSF82866">
    <property type="entry name" value="Multidrug efflux transporter AcrB transmembrane domain"/>
    <property type="match status" value="2"/>
</dbReference>
<feature type="compositionally biased region" description="Polar residues" evidence="8">
    <location>
        <begin position="1112"/>
        <end position="1126"/>
    </location>
</feature>
<organism evidence="11 12">
    <name type="scientific">Batillaria attramentaria</name>
    <dbReference type="NCBI Taxonomy" id="370345"/>
    <lineage>
        <taxon>Eukaryota</taxon>
        <taxon>Metazoa</taxon>
        <taxon>Spiralia</taxon>
        <taxon>Lophotrochozoa</taxon>
        <taxon>Mollusca</taxon>
        <taxon>Gastropoda</taxon>
        <taxon>Caenogastropoda</taxon>
        <taxon>Sorbeoconcha</taxon>
        <taxon>Cerithioidea</taxon>
        <taxon>Batillariidae</taxon>
        <taxon>Batillaria</taxon>
    </lineage>
</organism>
<evidence type="ECO:0000256" key="5">
    <source>
        <dbReference type="ARBA" id="ARBA00023136"/>
    </source>
</evidence>
<gene>
    <name evidence="11" type="ORF">BaRGS_00026060</name>
</gene>
<feature type="transmembrane region" description="Helical" evidence="9">
    <location>
        <begin position="939"/>
        <end position="962"/>
    </location>
</feature>
<evidence type="ECO:0000259" key="10">
    <source>
        <dbReference type="PROSITE" id="PS50156"/>
    </source>
</evidence>
<dbReference type="AlphaFoldDB" id="A0ABD0K6R0"/>
<evidence type="ECO:0000256" key="6">
    <source>
        <dbReference type="ARBA" id="ARBA00023170"/>
    </source>
</evidence>
<dbReference type="EMBL" id="JACVVK020000240">
    <property type="protein sequence ID" value="KAK7482651.1"/>
    <property type="molecule type" value="Genomic_DNA"/>
</dbReference>
<evidence type="ECO:0000256" key="9">
    <source>
        <dbReference type="SAM" id="Phobius"/>
    </source>
</evidence>
<dbReference type="GO" id="GO:0016020">
    <property type="term" value="C:membrane"/>
    <property type="evidence" value="ECO:0007669"/>
    <property type="project" value="UniProtKB-SubCell"/>
</dbReference>
<keyword evidence="6" id="KW-0675">Receptor</keyword>
<dbReference type="FunFam" id="1.20.1640.10:FF:000048">
    <property type="entry name" value="protein patched homolog 1 isoform X2"/>
    <property type="match status" value="1"/>
</dbReference>
<keyword evidence="12" id="KW-1185">Reference proteome</keyword>